<gene>
    <name evidence="4" type="ORF">FYJ79_09655</name>
</gene>
<dbReference type="Gene3D" id="3.30.450.20">
    <property type="entry name" value="PAS domain"/>
    <property type="match status" value="1"/>
</dbReference>
<dbReference type="Gene3D" id="3.20.20.450">
    <property type="entry name" value="EAL domain"/>
    <property type="match status" value="1"/>
</dbReference>
<dbReference type="SUPFAM" id="SSF55073">
    <property type="entry name" value="Nucleotide cyclase"/>
    <property type="match status" value="2"/>
</dbReference>
<organism evidence="4 5">
    <name type="scientific">Sharpea porci</name>
    <dbReference type="NCBI Taxonomy" id="2652286"/>
    <lineage>
        <taxon>Bacteria</taxon>
        <taxon>Bacillati</taxon>
        <taxon>Bacillota</taxon>
        <taxon>Erysipelotrichia</taxon>
        <taxon>Erysipelotrichales</taxon>
        <taxon>Coprobacillaceae</taxon>
        <taxon>Sharpea</taxon>
    </lineage>
</organism>
<keyword evidence="1" id="KW-0472">Membrane</keyword>
<dbReference type="CDD" id="cd01949">
    <property type="entry name" value="GGDEF"/>
    <property type="match status" value="2"/>
</dbReference>
<feature type="transmembrane region" description="Helical" evidence="1">
    <location>
        <begin position="68"/>
        <end position="94"/>
    </location>
</feature>
<dbReference type="Proteomes" id="UP000442619">
    <property type="component" value="Unassembled WGS sequence"/>
</dbReference>
<feature type="transmembrane region" description="Helical" evidence="1">
    <location>
        <begin position="114"/>
        <end position="131"/>
    </location>
</feature>
<sequence>MKLSLKKALQELEMIYGKQEIVVSMKEPAIRMEFYRYDLSLCITAALILCIIFFIGMVGAFSPFASGFVLPIINATFVYLLAFFINLFFILLLIHELNSYDKTRVKRAGRVMKWFLACNMIIANLTFYTTQRSSSFFFEYILVTLIINLIPLATIPVFIRNIFINLIAMICVLGIANYPIAWQDILDIIAMQGICLFVNYARLVSIVREERNRQAMIKEKDQFYQDSRHDELTQLLNRYALREDFPTFINKHLCVALIDIDYFKSYNDHYGHSKGDEVLTVFSQDLKKVFNEDHEIGYRYGGDEFLMIAFNEETNIFRTKLYQLSQTLADHNDLHMSCSIGYYGDFVSQIETITTLINKADHYLYEAKHKGVGQIVGSIPLSDREHKEKNSQNEEKTLDALTGLPTMHTFFKLISEKRKEERNVGKDGELAVLYFDLMNFKTLNIRYGINAGDQYLVKMANDLKKCFPHDIISHLESDRFAILTNTIQLDERVRKAHTIIKTLFPDNIDCSIGICVWDDYTYSAEKVCNCARIANDESRDNVGHFYAYYSKETGEKLEMSAYVVSHLYDAIKNDWIVVYYQPIVRTLSNKICGMEALARWQDPERGLLPPISFIPALEESRMIWHLDLYVIKKVIMQIAQRYRLGIAEIPVSINLSRLDFLYCDIFREIEALVMEYDVPRRMLHIEITESIMTSKENHILQTLQSFQEAGYEIWMDDFGSGYSTLNLLKDYTFDVLKLDMVFLHQDSSRSRDIIASIINMDKNIGIRSLAEGVETAEQVEFLKKCGCEKMQGYYFGQPMPFEDLMKACHEKGLSVEGAKQKVCYDQLSQVNFMSDIPLVVTEYREGKVHILFVNEQLKAIMHRDGFVDSTEIENSINNQNNVIGRELIKAAKMTNMSRNTGKMIIPFNNKERLLSYHLLGQYDGTSLIVANIYAYGDWNDEMNLKTDMLLNLSYFYRYIYSIDPQTMMMTSVLFTNSSMAQSDAVPLLNKQGQYANTLPKIFSEDEQRYHTFINPASLIKRLKDSKNGEIVEAFRTQDYLGHFVWMTHLILLIPNSHEMRILYVIRIMDDVKMIGNQEMFDESKMTDALQSFKVDADYFKDLIHHCPIPLFWKDNQRRFIGVSKAFLEFYGFSSEEELIGKTDEDMKWHPNNENYRVIEENVLKTGKSYYNMPGQCIVHGVSHEIYASKWPTYQKGQISGLMGCFLDQDLLDGESLRNDPDKLLATMSTSHFIDDLIAFKNDFELNQKSFGVIFVRIPELLRIGKNFDREIMHEVTRECYEVIAQVANVRAAIAYLDTGCFAITTSYLSPQKLVTMANGIREGINNIRIVHGVPCSLYAKVKVFYTPEVIKLLKKLTQQVFEDEMTSEILDDKLLSHI</sequence>
<evidence type="ECO:0000259" key="3">
    <source>
        <dbReference type="PROSITE" id="PS50887"/>
    </source>
</evidence>
<dbReference type="GO" id="GO:0071111">
    <property type="term" value="F:cyclic-guanylate-specific phosphodiesterase activity"/>
    <property type="evidence" value="ECO:0007669"/>
    <property type="project" value="InterPro"/>
</dbReference>
<evidence type="ECO:0000256" key="1">
    <source>
        <dbReference type="SAM" id="Phobius"/>
    </source>
</evidence>
<dbReference type="InterPro" id="IPR035965">
    <property type="entry name" value="PAS-like_dom_sf"/>
</dbReference>
<dbReference type="InterPro" id="IPR043128">
    <property type="entry name" value="Rev_trsase/Diguanyl_cyclase"/>
</dbReference>
<evidence type="ECO:0000259" key="2">
    <source>
        <dbReference type="PROSITE" id="PS50883"/>
    </source>
</evidence>
<reference evidence="4 5" key="1">
    <citation type="submission" date="2019-08" db="EMBL/GenBank/DDBJ databases">
        <title>In-depth cultivation of the pig gut microbiome towards novel bacterial diversity and tailored functional studies.</title>
        <authorList>
            <person name="Wylensek D."/>
            <person name="Hitch T.C.A."/>
            <person name="Clavel T."/>
        </authorList>
    </citation>
    <scope>NUCLEOTIDE SEQUENCE [LARGE SCALE GENOMIC DNA]</scope>
    <source>
        <strain evidence="4 5">CA-Schmier-601-WT-3</strain>
    </source>
</reference>
<feature type="domain" description="GGDEF" evidence="3">
    <location>
        <begin position="251"/>
        <end position="380"/>
    </location>
</feature>
<dbReference type="RefSeq" id="WP_154517542.1">
    <property type="nucleotide sequence ID" value="NZ_VUNM01000026.1"/>
</dbReference>
<feature type="transmembrane region" description="Helical" evidence="1">
    <location>
        <begin position="39"/>
        <end position="62"/>
    </location>
</feature>
<keyword evidence="5" id="KW-1185">Reference proteome</keyword>
<dbReference type="InterPro" id="IPR050706">
    <property type="entry name" value="Cyclic-di-GMP_PDE-like"/>
</dbReference>
<proteinExistence type="predicted"/>
<dbReference type="InterPro" id="IPR001633">
    <property type="entry name" value="EAL_dom"/>
</dbReference>
<dbReference type="Pfam" id="PF00563">
    <property type="entry name" value="EAL"/>
    <property type="match status" value="1"/>
</dbReference>
<dbReference type="SUPFAM" id="SSF55785">
    <property type="entry name" value="PYP-like sensor domain (PAS domain)"/>
    <property type="match status" value="1"/>
</dbReference>
<dbReference type="InterPro" id="IPR035919">
    <property type="entry name" value="EAL_sf"/>
</dbReference>
<dbReference type="SMART" id="SM00267">
    <property type="entry name" value="GGDEF"/>
    <property type="match status" value="2"/>
</dbReference>
<dbReference type="SUPFAM" id="SSF141868">
    <property type="entry name" value="EAL domain-like"/>
    <property type="match status" value="1"/>
</dbReference>
<accession>A0A844FVS8</accession>
<keyword evidence="1" id="KW-1133">Transmembrane helix</keyword>
<dbReference type="PROSITE" id="PS50887">
    <property type="entry name" value="GGDEF"/>
    <property type="match status" value="2"/>
</dbReference>
<dbReference type="NCBIfam" id="TIGR00254">
    <property type="entry name" value="GGDEF"/>
    <property type="match status" value="2"/>
</dbReference>
<dbReference type="NCBIfam" id="TIGR00229">
    <property type="entry name" value="sensory_box"/>
    <property type="match status" value="1"/>
</dbReference>
<feature type="domain" description="GGDEF" evidence="3">
    <location>
        <begin position="428"/>
        <end position="551"/>
    </location>
</feature>
<feature type="transmembrane region" description="Helical" evidence="1">
    <location>
        <begin position="162"/>
        <end position="182"/>
    </location>
</feature>
<dbReference type="PROSITE" id="PS50883">
    <property type="entry name" value="EAL"/>
    <property type="match status" value="1"/>
</dbReference>
<comment type="caution">
    <text evidence="4">The sequence shown here is derived from an EMBL/GenBank/DDBJ whole genome shotgun (WGS) entry which is preliminary data.</text>
</comment>
<name>A0A844FVS8_9FIRM</name>
<dbReference type="SMART" id="SM00052">
    <property type="entry name" value="EAL"/>
    <property type="match status" value="1"/>
</dbReference>
<feature type="transmembrane region" description="Helical" evidence="1">
    <location>
        <begin position="137"/>
        <end position="155"/>
    </location>
</feature>
<dbReference type="InterPro" id="IPR000160">
    <property type="entry name" value="GGDEF_dom"/>
</dbReference>
<dbReference type="PANTHER" id="PTHR33121">
    <property type="entry name" value="CYCLIC DI-GMP PHOSPHODIESTERASE PDEF"/>
    <property type="match status" value="1"/>
</dbReference>
<protein>
    <submittedName>
        <fullName evidence="4">EAL domain-containing protein</fullName>
    </submittedName>
</protein>
<dbReference type="InterPro" id="IPR000014">
    <property type="entry name" value="PAS"/>
</dbReference>
<dbReference type="EMBL" id="VUNM01000026">
    <property type="protein sequence ID" value="MST89834.1"/>
    <property type="molecule type" value="Genomic_DNA"/>
</dbReference>
<keyword evidence="1" id="KW-0812">Transmembrane</keyword>
<dbReference type="InterPro" id="IPR029787">
    <property type="entry name" value="Nucleotide_cyclase"/>
</dbReference>
<dbReference type="PANTHER" id="PTHR33121:SF70">
    <property type="entry name" value="SIGNALING PROTEIN YKOW"/>
    <property type="match status" value="1"/>
</dbReference>
<evidence type="ECO:0000313" key="5">
    <source>
        <dbReference type="Proteomes" id="UP000442619"/>
    </source>
</evidence>
<dbReference type="Gene3D" id="3.30.70.270">
    <property type="match status" value="2"/>
</dbReference>
<dbReference type="Pfam" id="PF00990">
    <property type="entry name" value="GGDEF"/>
    <property type="match status" value="2"/>
</dbReference>
<evidence type="ECO:0000313" key="4">
    <source>
        <dbReference type="EMBL" id="MST89834.1"/>
    </source>
</evidence>
<feature type="domain" description="EAL" evidence="2">
    <location>
        <begin position="560"/>
        <end position="812"/>
    </location>
</feature>
<dbReference type="CDD" id="cd01948">
    <property type="entry name" value="EAL"/>
    <property type="match status" value="1"/>
</dbReference>
<dbReference type="Pfam" id="PF13188">
    <property type="entry name" value="PAS_8"/>
    <property type="match status" value="1"/>
</dbReference>